<dbReference type="EMBL" id="CP063304">
    <property type="protein sequence ID" value="QOV19424.1"/>
    <property type="molecule type" value="Genomic_DNA"/>
</dbReference>
<keyword evidence="4" id="KW-1185">Reference proteome</keyword>
<evidence type="ECO:0000259" key="2">
    <source>
        <dbReference type="Pfam" id="PF13240"/>
    </source>
</evidence>
<evidence type="ECO:0000313" key="3">
    <source>
        <dbReference type="EMBL" id="QOV19424.1"/>
    </source>
</evidence>
<evidence type="ECO:0000256" key="1">
    <source>
        <dbReference type="SAM" id="Coils"/>
    </source>
</evidence>
<dbReference type="KEGG" id="bliq:INP51_00105"/>
<protein>
    <submittedName>
        <fullName evidence="3">Zinc ribbon domain-containing protein</fullName>
    </submittedName>
</protein>
<gene>
    <name evidence="3" type="ORF">INP51_00105</name>
</gene>
<dbReference type="InterPro" id="IPR026870">
    <property type="entry name" value="Zinc_ribbon_dom"/>
</dbReference>
<keyword evidence="1" id="KW-0175">Coiled coil</keyword>
<organism evidence="3 4">
    <name type="scientific">Blautia liquoris</name>
    <dbReference type="NCBI Taxonomy" id="2779518"/>
    <lineage>
        <taxon>Bacteria</taxon>
        <taxon>Bacillati</taxon>
        <taxon>Bacillota</taxon>
        <taxon>Clostridia</taxon>
        <taxon>Lachnospirales</taxon>
        <taxon>Lachnospiraceae</taxon>
        <taxon>Blautia</taxon>
    </lineage>
</organism>
<name>A0A7M2RHE9_9FIRM</name>
<proteinExistence type="predicted"/>
<feature type="coiled-coil region" evidence="1">
    <location>
        <begin position="53"/>
        <end position="80"/>
    </location>
</feature>
<dbReference type="Pfam" id="PF13240">
    <property type="entry name" value="Zn_Ribbon_1"/>
    <property type="match status" value="1"/>
</dbReference>
<dbReference type="Proteomes" id="UP000593601">
    <property type="component" value="Chromosome"/>
</dbReference>
<reference evidence="3 4" key="1">
    <citation type="submission" date="2020-10" db="EMBL/GenBank/DDBJ databases">
        <title>Blautia liquoris sp.nov., isolated from the mud in a fermentation cellar used for the production of Chinese strong-flavoured liquor.</title>
        <authorList>
            <person name="Lu L."/>
        </authorList>
    </citation>
    <scope>NUCLEOTIDE SEQUENCE [LARGE SCALE GENOMIC DNA]</scope>
    <source>
        <strain evidence="3 4">LZLJ-3</strain>
    </source>
</reference>
<feature type="domain" description="Zinc-ribbon" evidence="2">
    <location>
        <begin position="89"/>
        <end position="110"/>
    </location>
</feature>
<dbReference type="AlphaFoldDB" id="A0A7M2RHE9"/>
<accession>A0A7M2RHE9</accession>
<sequence length="126" mass="14533">MTKQEHDKLSEERGQTEIILEEMLNEQQYSFSILGQEYYKKVCEDPDILISNLSDYVDTVKVSELEIAKLEEDIKGMNRLLKEPLDLVCSKCGRIMDPNAKYCSECGAQLEKEEQDINCPNSHILE</sequence>
<dbReference type="RefSeq" id="WP_193735744.1">
    <property type="nucleotide sequence ID" value="NZ_CP063304.1"/>
</dbReference>
<evidence type="ECO:0000313" key="4">
    <source>
        <dbReference type="Proteomes" id="UP000593601"/>
    </source>
</evidence>